<protein>
    <recommendedName>
        <fullName evidence="3">ParB/Sulfiredoxin domain-containing protein</fullName>
    </recommendedName>
</protein>
<dbReference type="Proteomes" id="UP000014541">
    <property type="component" value="Unassembled WGS sequence"/>
</dbReference>
<sequence>MNFSENSIQTESDFNKARNKALFNDLQHLLDLKESELLSFSDVKKWLKPKNEIYLGMQVVPVNLIAGSEGRYKDFDNHFFPRSAHLKNRWRRIDEAHLQDVILPPIQLYEIGGLYFVRDGNHRVSVARAKGIENIDAEVISLQSEIKLKPGMTRKQILQRVLDYEKRVFYAETAFGDITDDWKLDLSVVGEYDVIYNHIITHKEFMQKNQSEPVGMADAVMSWYNTVYLPVIGMLKKRHIMRKFRKYTTADMYVWLIKYWDELKKKFGENVSLDTAAEELSSTYGGFSLKRLFNRIKYRLDLKK</sequence>
<dbReference type="STRING" id="1125699.HMPREF9194_00860"/>
<accession>S3JX36</accession>
<comment type="caution">
    <text evidence="1">The sequence shown here is derived from an EMBL/GenBank/DDBJ whole genome shotgun (WGS) entry which is preliminary data.</text>
</comment>
<reference evidence="1 2" key="1">
    <citation type="submission" date="2013-04" db="EMBL/GenBank/DDBJ databases">
        <title>The Genome Sequence of Treponema maltophilum ATCC 51939.</title>
        <authorList>
            <consortium name="The Broad Institute Genomics Platform"/>
            <person name="Earl A."/>
            <person name="Ward D."/>
            <person name="Feldgarden M."/>
            <person name="Gevers D."/>
            <person name="Leonetti C."/>
            <person name="Blanton J.M."/>
            <person name="Dewhirst F.E."/>
            <person name="Izard J."/>
            <person name="Walker B."/>
            <person name="Young S."/>
            <person name="Zeng Q."/>
            <person name="Gargeya S."/>
            <person name="Fitzgerald M."/>
            <person name="Haas B."/>
            <person name="Abouelleil A."/>
            <person name="Allen A.W."/>
            <person name="Alvarado L."/>
            <person name="Arachchi H.M."/>
            <person name="Berlin A.M."/>
            <person name="Chapman S.B."/>
            <person name="Gainer-Dewar J."/>
            <person name="Goldberg J."/>
            <person name="Griggs A."/>
            <person name="Gujja S."/>
            <person name="Hansen M."/>
            <person name="Howarth C."/>
            <person name="Imamovic A."/>
            <person name="Ireland A."/>
            <person name="Larimer J."/>
            <person name="McCowan C."/>
            <person name="Murphy C."/>
            <person name="Pearson M."/>
            <person name="Poon T.W."/>
            <person name="Priest M."/>
            <person name="Roberts A."/>
            <person name="Saif S."/>
            <person name="Shea T."/>
            <person name="Sisk P."/>
            <person name="Sykes S."/>
            <person name="Wortman J."/>
            <person name="Nusbaum C."/>
            <person name="Birren B."/>
        </authorList>
    </citation>
    <scope>NUCLEOTIDE SEQUENCE [LARGE SCALE GENOMIC DNA]</scope>
    <source>
        <strain evidence="1 2">ATCC 51939</strain>
    </source>
</reference>
<dbReference type="HOGENOM" id="CLU_061968_0_0_12"/>
<dbReference type="eggNOG" id="COG1475">
    <property type="taxonomic scope" value="Bacteria"/>
</dbReference>
<gene>
    <name evidence="1" type="ORF">HMPREF9194_00860</name>
</gene>
<evidence type="ECO:0008006" key="3">
    <source>
        <dbReference type="Google" id="ProtNLM"/>
    </source>
</evidence>
<dbReference type="InterPro" id="IPR036086">
    <property type="entry name" value="ParB/Sulfiredoxin_sf"/>
</dbReference>
<evidence type="ECO:0000313" key="2">
    <source>
        <dbReference type="Proteomes" id="UP000014541"/>
    </source>
</evidence>
<keyword evidence="2" id="KW-1185">Reference proteome</keyword>
<evidence type="ECO:0000313" key="1">
    <source>
        <dbReference type="EMBL" id="EPF30543.1"/>
    </source>
</evidence>
<proteinExistence type="predicted"/>
<organism evidence="1 2">
    <name type="scientific">Treponema maltophilum ATCC 51939</name>
    <dbReference type="NCBI Taxonomy" id="1125699"/>
    <lineage>
        <taxon>Bacteria</taxon>
        <taxon>Pseudomonadati</taxon>
        <taxon>Spirochaetota</taxon>
        <taxon>Spirochaetia</taxon>
        <taxon>Spirochaetales</taxon>
        <taxon>Treponemataceae</taxon>
        <taxon>Treponema</taxon>
    </lineage>
</organism>
<dbReference type="RefSeq" id="WP_016525154.1">
    <property type="nucleotide sequence ID" value="NZ_KE332518.1"/>
</dbReference>
<dbReference type="PATRIC" id="fig|1125699.3.peg.877"/>
<dbReference type="EMBL" id="ATFF01000006">
    <property type="protein sequence ID" value="EPF30543.1"/>
    <property type="molecule type" value="Genomic_DNA"/>
</dbReference>
<name>S3JX36_TREMA</name>
<dbReference type="AlphaFoldDB" id="S3JX36"/>
<dbReference type="SUPFAM" id="SSF110849">
    <property type="entry name" value="ParB/Sulfiredoxin"/>
    <property type="match status" value="1"/>
</dbReference>